<reference evidence="3" key="1">
    <citation type="journal article" date="2015" name="Genome Biol. Evol.">
        <title>Organellar Genomes of White Spruce (Picea glauca): Assembly and Annotation.</title>
        <authorList>
            <person name="Jackman S.D."/>
            <person name="Warren R.L."/>
            <person name="Gibb E.A."/>
            <person name="Vandervalk B.P."/>
            <person name="Mohamadi H."/>
            <person name="Chu J."/>
            <person name="Raymond A."/>
            <person name="Pleasance S."/>
            <person name="Coope R."/>
            <person name="Wildung M.R."/>
            <person name="Ritland C.E."/>
            <person name="Bousquet J."/>
            <person name="Jones S.J."/>
            <person name="Bohlmann J."/>
            <person name="Birol I."/>
        </authorList>
    </citation>
    <scope>NUCLEOTIDE SEQUENCE [LARGE SCALE GENOMIC DNA]</scope>
    <source>
        <tissue evidence="3">Flushing bud</tissue>
    </source>
</reference>
<geneLocation type="mitochondrion" evidence="3"/>
<organism evidence="3">
    <name type="scientific">Picea glauca</name>
    <name type="common">White spruce</name>
    <name type="synonym">Pinus glauca</name>
    <dbReference type="NCBI Taxonomy" id="3330"/>
    <lineage>
        <taxon>Eukaryota</taxon>
        <taxon>Viridiplantae</taxon>
        <taxon>Streptophyta</taxon>
        <taxon>Embryophyta</taxon>
        <taxon>Tracheophyta</taxon>
        <taxon>Spermatophyta</taxon>
        <taxon>Pinopsida</taxon>
        <taxon>Pinidae</taxon>
        <taxon>Conifers I</taxon>
        <taxon>Pinales</taxon>
        <taxon>Pinaceae</taxon>
        <taxon>Picea</taxon>
    </lineage>
</organism>
<accession>A0A117NH73</accession>
<evidence type="ECO:0000313" key="2">
    <source>
        <dbReference type="EMBL" id="KUM47911.1"/>
    </source>
</evidence>
<keyword evidence="3" id="KW-0496">Mitochondrion</keyword>
<dbReference type="EMBL" id="LKAM01000010">
    <property type="protein sequence ID" value="KUM46776.1"/>
    <property type="molecule type" value="Genomic_DNA"/>
</dbReference>
<evidence type="ECO:0000313" key="3">
    <source>
        <dbReference type="EMBL" id="KUM47918.1"/>
    </source>
</evidence>
<dbReference type="EMBL" id="LKAM01000006">
    <property type="protein sequence ID" value="KUM47911.1"/>
    <property type="molecule type" value="Genomic_DNA"/>
</dbReference>
<sequence>MYPTLEGVFHIMVLPIDGAMIDTDHFDELKVEQTEKESRDIDYLLGTREGV</sequence>
<dbReference type="AlphaFoldDB" id="A0A117NH73"/>
<evidence type="ECO:0000313" key="1">
    <source>
        <dbReference type="EMBL" id="KUM46776.1"/>
    </source>
</evidence>
<protein>
    <submittedName>
        <fullName evidence="3">Uncharacterized protein</fullName>
    </submittedName>
</protein>
<gene>
    <name evidence="1" type="ORF">ABT39_MTgene1458</name>
    <name evidence="2" type="ORF">ABT39_MTgene4906</name>
    <name evidence="3" type="ORF">ABT39_MTgene4913</name>
</gene>
<name>A0A117NH73_PICGL</name>
<proteinExistence type="predicted"/>
<comment type="caution">
    <text evidence="3">The sequence shown here is derived from an EMBL/GenBank/DDBJ whole genome shotgun (WGS) entry which is preliminary data.</text>
</comment>
<dbReference type="EMBL" id="LKAM01000006">
    <property type="protein sequence ID" value="KUM47918.1"/>
    <property type="molecule type" value="Genomic_DNA"/>
</dbReference>